<sequence>MKAYYQKDIVELSYLDDAASVKKKHFIKAYKAARLQALTSKNIRSGWKAAGIVSYNPSKMLESSQLQSQPTHPSTPPPALEQLNKEEILTTTQQSFFRKISKTLERMNVEQALLQASNYKLNNQLEGLQSSKAKKRVEVNPNTQFANIEFIKKTQDEAKALEQHTQQKQPDLQAKKAAAEVLQAGMEACMIEWHLW</sequence>
<name>A0AAF0DHP4_9EURO</name>
<dbReference type="Proteomes" id="UP001219355">
    <property type="component" value="Chromosome 2"/>
</dbReference>
<organism evidence="1 2">
    <name type="scientific">Emydomyces testavorans</name>
    <dbReference type="NCBI Taxonomy" id="2070801"/>
    <lineage>
        <taxon>Eukaryota</taxon>
        <taxon>Fungi</taxon>
        <taxon>Dikarya</taxon>
        <taxon>Ascomycota</taxon>
        <taxon>Pezizomycotina</taxon>
        <taxon>Eurotiomycetes</taxon>
        <taxon>Eurotiomycetidae</taxon>
        <taxon>Onygenales</taxon>
        <taxon>Nannizziopsiaceae</taxon>
        <taxon>Emydomyces</taxon>
    </lineage>
</organism>
<evidence type="ECO:0000313" key="1">
    <source>
        <dbReference type="EMBL" id="WEW58418.1"/>
    </source>
</evidence>
<evidence type="ECO:0000313" key="2">
    <source>
        <dbReference type="Proteomes" id="UP001219355"/>
    </source>
</evidence>
<gene>
    <name evidence="1" type="ORF">PRK78_003886</name>
</gene>
<protein>
    <submittedName>
        <fullName evidence="1">Uncharacterized protein</fullName>
    </submittedName>
</protein>
<proteinExistence type="predicted"/>
<dbReference type="AlphaFoldDB" id="A0AAF0DHP4"/>
<keyword evidence="2" id="KW-1185">Reference proteome</keyword>
<reference evidence="1" key="1">
    <citation type="submission" date="2023-03" db="EMBL/GenBank/DDBJ databases">
        <title>Emydomyces testavorans Genome Sequence.</title>
        <authorList>
            <person name="Hoyer L."/>
        </authorList>
    </citation>
    <scope>NUCLEOTIDE SEQUENCE</scope>
    <source>
        <strain evidence="1">16-2883</strain>
    </source>
</reference>
<dbReference type="EMBL" id="CP120628">
    <property type="protein sequence ID" value="WEW58418.1"/>
    <property type="molecule type" value="Genomic_DNA"/>
</dbReference>
<accession>A0AAF0DHP4</accession>